<evidence type="ECO:0000313" key="2">
    <source>
        <dbReference type="EMBL" id="KNZ56535.1"/>
    </source>
</evidence>
<organism evidence="2 3">
    <name type="scientific">Puccinia sorghi</name>
    <dbReference type="NCBI Taxonomy" id="27349"/>
    <lineage>
        <taxon>Eukaryota</taxon>
        <taxon>Fungi</taxon>
        <taxon>Dikarya</taxon>
        <taxon>Basidiomycota</taxon>
        <taxon>Pucciniomycotina</taxon>
        <taxon>Pucciniomycetes</taxon>
        <taxon>Pucciniales</taxon>
        <taxon>Pucciniaceae</taxon>
        <taxon>Puccinia</taxon>
    </lineage>
</organism>
<dbReference type="EMBL" id="LAVV01007258">
    <property type="protein sequence ID" value="KNZ56535.1"/>
    <property type="molecule type" value="Genomic_DNA"/>
</dbReference>
<sequence length="587" mass="65512">MRRRWLRCPIGKGFGLRLDKRAADCSFHYPSPLRLVRDVGGSPPSFGKFPFRFTIPGKGLLDAQQFVQAMSATIRWNLHKATWLGCEKAGTMIGRWYLRCCSLANHRRRLTTVVTFLMKAILGGLFHQVLIRRSLSRGTFQPCPRNPHRPHDLHLPGFMCSHGQSLQRPFILGQSNMAFLSGKHKQSPYSFMKEWLRCDMPNALWDDRHNPPTPVISPTCVPQANPLLLASRSAACLRVSALDRLYVSFSKAETSGTSPRTQICHWRNYLQISSGKARTSPLRRTRLILQFVPRAQRGIVMGEVCPSASFCLFPGMIASRRADPRFFEPHRGYWVTSIICMLVLHCLKESAGAAGPTAGRLLLRISDRREAGLPGPGGSGSQLSARFHWTCLSDEAVWAALPQNASRRKFVCRGTHVGVIQLLFSHSKLPFRGKISLGAEQWRKSIETENFSKLILRSNNQTAPSSTDRAGVLGYESRLTVTALNSLNHNPLAHNLFLICSCFLPCPLRILSPQVGKHASLGFDLSCNSFIGRFVALVHKSMNVRHTSSDLCATFFFLLTSLSTPTRHTNKKAALVFLITLGSTLVD</sequence>
<evidence type="ECO:0000313" key="3">
    <source>
        <dbReference type="Proteomes" id="UP000037035"/>
    </source>
</evidence>
<keyword evidence="1" id="KW-0472">Membrane</keyword>
<dbReference type="AlphaFoldDB" id="A0A0L6V8U3"/>
<accession>A0A0L6V8U3</accession>
<keyword evidence="1" id="KW-1133">Transmembrane helix</keyword>
<dbReference type="VEuPathDB" id="FungiDB:VP01_237g2"/>
<comment type="caution">
    <text evidence="2">The sequence shown here is derived from an EMBL/GenBank/DDBJ whole genome shotgun (WGS) entry which is preliminary data.</text>
</comment>
<keyword evidence="3" id="KW-1185">Reference proteome</keyword>
<gene>
    <name evidence="2" type="ORF">VP01_237g2</name>
</gene>
<proteinExistence type="predicted"/>
<evidence type="ECO:0000256" key="1">
    <source>
        <dbReference type="SAM" id="Phobius"/>
    </source>
</evidence>
<reference evidence="2 3" key="1">
    <citation type="submission" date="2015-08" db="EMBL/GenBank/DDBJ databases">
        <title>Next Generation Sequencing and Analysis of the Genome of Puccinia sorghi L Schw, the Causal Agent of Maize Common Rust.</title>
        <authorList>
            <person name="Rochi L."/>
            <person name="Burguener G."/>
            <person name="Darino M."/>
            <person name="Turjanski A."/>
            <person name="Kreff E."/>
            <person name="Dieguez M.J."/>
            <person name="Sacco F."/>
        </authorList>
    </citation>
    <scope>NUCLEOTIDE SEQUENCE [LARGE SCALE GENOMIC DNA]</scope>
    <source>
        <strain evidence="2 3">RO10H11247</strain>
    </source>
</reference>
<feature type="transmembrane region" description="Helical" evidence="1">
    <location>
        <begin position="113"/>
        <end position="131"/>
    </location>
</feature>
<keyword evidence="1" id="KW-0812">Transmembrane</keyword>
<name>A0A0L6V8U3_9BASI</name>
<protein>
    <submittedName>
        <fullName evidence="2">Uncharacterized protein</fullName>
    </submittedName>
</protein>
<dbReference type="Proteomes" id="UP000037035">
    <property type="component" value="Unassembled WGS sequence"/>
</dbReference>